<comment type="caution">
    <text evidence="1">The sequence shown here is derived from an EMBL/GenBank/DDBJ whole genome shotgun (WGS) entry which is preliminary data.</text>
</comment>
<name>A0A562TEG3_CHIJA</name>
<accession>A0A562TEG3</accession>
<dbReference type="EMBL" id="VLLG01000002">
    <property type="protein sequence ID" value="TWI91902.1"/>
    <property type="molecule type" value="Genomic_DNA"/>
</dbReference>
<reference evidence="1 2" key="1">
    <citation type="journal article" date="2013" name="Stand. Genomic Sci.">
        <title>Genomic Encyclopedia of Type Strains, Phase I: The one thousand microbial genomes (KMG-I) project.</title>
        <authorList>
            <person name="Kyrpides N.C."/>
            <person name="Woyke T."/>
            <person name="Eisen J.A."/>
            <person name="Garrity G."/>
            <person name="Lilburn T.G."/>
            <person name="Beck B.J."/>
            <person name="Whitman W.B."/>
            <person name="Hugenholtz P."/>
            <person name="Klenk H.P."/>
        </authorList>
    </citation>
    <scope>NUCLEOTIDE SEQUENCE [LARGE SCALE GENOMIC DNA]</scope>
    <source>
        <strain evidence="1 2">DSM 13484</strain>
    </source>
</reference>
<keyword evidence="2" id="KW-1185">Reference proteome</keyword>
<proteinExistence type="predicted"/>
<evidence type="ECO:0000313" key="2">
    <source>
        <dbReference type="Proteomes" id="UP000316778"/>
    </source>
</evidence>
<sequence length="97" mass="11551">MKKLVPQTPVPVNMLQDIHANLIDFPIRFREKVCEECSWSVPTFYRKMRGIDKPADAEKKRVPALSNAEREKIIAVLDEVFRELWDYCEQYRKKPRT</sequence>
<evidence type="ECO:0000313" key="1">
    <source>
        <dbReference type="EMBL" id="TWI91902.1"/>
    </source>
</evidence>
<protein>
    <submittedName>
        <fullName evidence="1">Uncharacterized protein</fullName>
    </submittedName>
</protein>
<dbReference type="OrthoDB" id="672834at2"/>
<dbReference type="Proteomes" id="UP000316778">
    <property type="component" value="Unassembled WGS sequence"/>
</dbReference>
<dbReference type="AlphaFoldDB" id="A0A562TEG3"/>
<organism evidence="1 2">
    <name type="scientific">Chitinophaga japonensis</name>
    <name type="common">Flexibacter japonensis</name>
    <dbReference type="NCBI Taxonomy" id="104662"/>
    <lineage>
        <taxon>Bacteria</taxon>
        <taxon>Pseudomonadati</taxon>
        <taxon>Bacteroidota</taxon>
        <taxon>Chitinophagia</taxon>
        <taxon>Chitinophagales</taxon>
        <taxon>Chitinophagaceae</taxon>
        <taxon>Chitinophaga</taxon>
    </lineage>
</organism>
<dbReference type="RefSeq" id="WP_145711031.1">
    <property type="nucleotide sequence ID" value="NZ_BAAAFY010000001.1"/>
</dbReference>
<gene>
    <name evidence="1" type="ORF">LX66_1283</name>
</gene>